<name>A0A1L9VAY2_ASPGL</name>
<proteinExistence type="predicted"/>
<gene>
    <name evidence="2" type="ORF">ASPGLDRAFT_50606</name>
</gene>
<dbReference type="AlphaFoldDB" id="A0A1L9VAY2"/>
<sequence>MLEKVIKGAEMAMQNSILSLYSRWSLTGDEGLQRLRENGRGKKSHHHQDHGGQHDAGIAIKKVIID</sequence>
<evidence type="ECO:0000313" key="3">
    <source>
        <dbReference type="Proteomes" id="UP000184300"/>
    </source>
</evidence>
<reference evidence="3" key="1">
    <citation type="journal article" date="2017" name="Genome Biol.">
        <title>Comparative genomics reveals high biological diversity and specific adaptations in the industrially and medically important fungal genus Aspergillus.</title>
        <authorList>
            <person name="de Vries R.P."/>
            <person name="Riley R."/>
            <person name="Wiebenga A."/>
            <person name="Aguilar-Osorio G."/>
            <person name="Amillis S."/>
            <person name="Uchima C.A."/>
            <person name="Anderluh G."/>
            <person name="Asadollahi M."/>
            <person name="Askin M."/>
            <person name="Barry K."/>
            <person name="Battaglia E."/>
            <person name="Bayram O."/>
            <person name="Benocci T."/>
            <person name="Braus-Stromeyer S.A."/>
            <person name="Caldana C."/>
            <person name="Canovas D."/>
            <person name="Cerqueira G.C."/>
            <person name="Chen F."/>
            <person name="Chen W."/>
            <person name="Choi C."/>
            <person name="Clum A."/>
            <person name="Dos Santos R.A."/>
            <person name="Damasio A.R."/>
            <person name="Diallinas G."/>
            <person name="Emri T."/>
            <person name="Fekete E."/>
            <person name="Flipphi M."/>
            <person name="Freyberg S."/>
            <person name="Gallo A."/>
            <person name="Gournas C."/>
            <person name="Habgood R."/>
            <person name="Hainaut M."/>
            <person name="Harispe M.L."/>
            <person name="Henrissat B."/>
            <person name="Hilden K.S."/>
            <person name="Hope R."/>
            <person name="Hossain A."/>
            <person name="Karabika E."/>
            <person name="Karaffa L."/>
            <person name="Karanyi Z."/>
            <person name="Krasevec N."/>
            <person name="Kuo A."/>
            <person name="Kusch H."/>
            <person name="LaButti K."/>
            <person name="Lagendijk E.L."/>
            <person name="Lapidus A."/>
            <person name="Levasseur A."/>
            <person name="Lindquist E."/>
            <person name="Lipzen A."/>
            <person name="Logrieco A.F."/>
            <person name="MacCabe A."/>
            <person name="Maekelae M.R."/>
            <person name="Malavazi I."/>
            <person name="Melin P."/>
            <person name="Meyer V."/>
            <person name="Mielnichuk N."/>
            <person name="Miskei M."/>
            <person name="Molnar A.P."/>
            <person name="Mule G."/>
            <person name="Ngan C.Y."/>
            <person name="Orejas M."/>
            <person name="Orosz E."/>
            <person name="Ouedraogo J.P."/>
            <person name="Overkamp K.M."/>
            <person name="Park H.-S."/>
            <person name="Perrone G."/>
            <person name="Piumi F."/>
            <person name="Punt P.J."/>
            <person name="Ram A.F."/>
            <person name="Ramon A."/>
            <person name="Rauscher S."/>
            <person name="Record E."/>
            <person name="Riano-Pachon D.M."/>
            <person name="Robert V."/>
            <person name="Roehrig J."/>
            <person name="Ruller R."/>
            <person name="Salamov A."/>
            <person name="Salih N.S."/>
            <person name="Samson R.A."/>
            <person name="Sandor E."/>
            <person name="Sanguinetti M."/>
            <person name="Schuetze T."/>
            <person name="Sepcic K."/>
            <person name="Shelest E."/>
            <person name="Sherlock G."/>
            <person name="Sophianopoulou V."/>
            <person name="Squina F.M."/>
            <person name="Sun H."/>
            <person name="Susca A."/>
            <person name="Todd R.B."/>
            <person name="Tsang A."/>
            <person name="Unkles S.E."/>
            <person name="van de Wiele N."/>
            <person name="van Rossen-Uffink D."/>
            <person name="Oliveira J.V."/>
            <person name="Vesth T.C."/>
            <person name="Visser J."/>
            <person name="Yu J.-H."/>
            <person name="Zhou M."/>
            <person name="Andersen M.R."/>
            <person name="Archer D.B."/>
            <person name="Baker S.E."/>
            <person name="Benoit I."/>
            <person name="Brakhage A.A."/>
            <person name="Braus G.H."/>
            <person name="Fischer R."/>
            <person name="Frisvad J.C."/>
            <person name="Goldman G.H."/>
            <person name="Houbraken J."/>
            <person name="Oakley B."/>
            <person name="Pocsi I."/>
            <person name="Scazzocchio C."/>
            <person name="Seiboth B."/>
            <person name="vanKuyk P.A."/>
            <person name="Wortman J."/>
            <person name="Dyer P.S."/>
            <person name="Grigoriev I.V."/>
        </authorList>
    </citation>
    <scope>NUCLEOTIDE SEQUENCE [LARGE SCALE GENOMIC DNA]</scope>
    <source>
        <strain evidence="3">CBS 516.65</strain>
    </source>
</reference>
<accession>A0A1L9VAY2</accession>
<evidence type="ECO:0000313" key="2">
    <source>
        <dbReference type="EMBL" id="OJJ81097.1"/>
    </source>
</evidence>
<organism evidence="2 3">
    <name type="scientific">Aspergillus glaucus CBS 516.65</name>
    <dbReference type="NCBI Taxonomy" id="1160497"/>
    <lineage>
        <taxon>Eukaryota</taxon>
        <taxon>Fungi</taxon>
        <taxon>Dikarya</taxon>
        <taxon>Ascomycota</taxon>
        <taxon>Pezizomycotina</taxon>
        <taxon>Eurotiomycetes</taxon>
        <taxon>Eurotiomycetidae</taxon>
        <taxon>Eurotiales</taxon>
        <taxon>Aspergillaceae</taxon>
        <taxon>Aspergillus</taxon>
        <taxon>Aspergillus subgen. Aspergillus</taxon>
    </lineage>
</organism>
<dbReference type="Proteomes" id="UP000184300">
    <property type="component" value="Unassembled WGS sequence"/>
</dbReference>
<dbReference type="EMBL" id="KV878907">
    <property type="protein sequence ID" value="OJJ81097.1"/>
    <property type="molecule type" value="Genomic_DNA"/>
</dbReference>
<dbReference type="VEuPathDB" id="FungiDB:ASPGLDRAFT_50606"/>
<evidence type="ECO:0000256" key="1">
    <source>
        <dbReference type="SAM" id="MobiDB-lite"/>
    </source>
</evidence>
<dbReference type="GeneID" id="34463606"/>
<protein>
    <submittedName>
        <fullName evidence="2">Uncharacterized protein</fullName>
    </submittedName>
</protein>
<keyword evidence="3" id="KW-1185">Reference proteome</keyword>
<feature type="region of interest" description="Disordered" evidence="1">
    <location>
        <begin position="35"/>
        <end position="66"/>
    </location>
</feature>
<dbReference type="RefSeq" id="XP_022397795.1">
    <property type="nucleotide sequence ID" value="XM_022547345.1"/>
</dbReference>